<keyword evidence="1" id="KW-0808">Transferase</keyword>
<keyword evidence="5" id="KW-1185">Reference proteome</keyword>
<dbReference type="InterPro" id="IPR002505">
    <property type="entry name" value="PTA_PTB"/>
</dbReference>
<protein>
    <submittedName>
        <fullName evidence="4">Enoyl-CoA hydratase</fullName>
    </submittedName>
</protein>
<dbReference type="EMBL" id="QGNA01000005">
    <property type="protein sequence ID" value="PWS35196.1"/>
    <property type="molecule type" value="Genomic_DNA"/>
</dbReference>
<dbReference type="GO" id="GO:0016746">
    <property type="term" value="F:acyltransferase activity"/>
    <property type="evidence" value="ECO:0007669"/>
    <property type="project" value="UniProtKB-KW"/>
</dbReference>
<keyword evidence="2" id="KW-0012">Acyltransferase</keyword>
<evidence type="ECO:0000313" key="4">
    <source>
        <dbReference type="EMBL" id="PWS35196.1"/>
    </source>
</evidence>
<evidence type="ECO:0000256" key="1">
    <source>
        <dbReference type="ARBA" id="ARBA00022679"/>
    </source>
</evidence>
<gene>
    <name evidence="4" type="ORF">DFH01_23110</name>
</gene>
<dbReference type="AlphaFoldDB" id="A0A317FCD6"/>
<sequence>MYPLPWPGCAALAWRSTAGGPHANQAGSRRNALSSFNDDGSLVGLSRRDAAPGMSASSEHVLQERGFDVVAALFGTPDAPPGKLPDAALAMLMHGIILDFVARRLPGPGSEVLAQEIRFAMDPAVGDKVVVAGTIAARPSEETASIALSVDCARGRLAEGSVLVRLPAEPVTLRPEARPDIILHSHRHLERLMQSAARAPAVTAAVAWPCDRDSLLGPLQAMREGGLKPILVGPRAEIEKAAAAAGVSLDGAELLEAATPVEAAMAAVRLCKEGRAETLMKGSLHTDELMGAVVSREGGLRTVRRISHVFAMDVPSYPKALFVTDAAINIAPDLMTKVDIVQNAVDMLHALGNPQPKVAILSAVETVNPKIPGTLDAALLCKMADRGQITGALLDGPLAFDNAISRAAAEIKKIVSPVAGDADILVVPDLEAGNMLAKQLSYLAGADSAGIVLGAKVPIILTSRADSVASRLASIALARLLAAAQGKRA</sequence>
<dbReference type="OrthoDB" id="9800237at2"/>
<proteinExistence type="predicted"/>
<dbReference type="InterPro" id="IPR050500">
    <property type="entry name" value="Phos_Acetyltrans/Butyryltrans"/>
</dbReference>
<evidence type="ECO:0000313" key="5">
    <source>
        <dbReference type="Proteomes" id="UP000245765"/>
    </source>
</evidence>
<dbReference type="SUPFAM" id="SSF53659">
    <property type="entry name" value="Isocitrate/Isopropylmalate dehydrogenase-like"/>
    <property type="match status" value="1"/>
</dbReference>
<feature type="domain" description="Phosphate acetyl/butaryl transferase" evidence="3">
    <location>
        <begin position="262"/>
        <end position="478"/>
    </location>
</feature>
<organism evidence="4 5">
    <name type="scientific">Falsiroseomonas bella</name>
    <dbReference type="NCBI Taxonomy" id="2184016"/>
    <lineage>
        <taxon>Bacteria</taxon>
        <taxon>Pseudomonadati</taxon>
        <taxon>Pseudomonadota</taxon>
        <taxon>Alphaproteobacteria</taxon>
        <taxon>Acetobacterales</taxon>
        <taxon>Roseomonadaceae</taxon>
        <taxon>Falsiroseomonas</taxon>
    </lineage>
</organism>
<name>A0A317FCD6_9PROT</name>
<dbReference type="PANTHER" id="PTHR43356">
    <property type="entry name" value="PHOSPHATE ACETYLTRANSFERASE"/>
    <property type="match status" value="1"/>
</dbReference>
<comment type="caution">
    <text evidence="4">The sequence shown here is derived from an EMBL/GenBank/DDBJ whole genome shotgun (WGS) entry which is preliminary data.</text>
</comment>
<accession>A0A317FCD6</accession>
<evidence type="ECO:0000259" key="3">
    <source>
        <dbReference type="Pfam" id="PF01515"/>
    </source>
</evidence>
<dbReference type="PANTHER" id="PTHR43356:SF2">
    <property type="entry name" value="PHOSPHATE ACETYLTRANSFERASE"/>
    <property type="match status" value="1"/>
</dbReference>
<evidence type="ECO:0000256" key="2">
    <source>
        <dbReference type="ARBA" id="ARBA00023315"/>
    </source>
</evidence>
<dbReference type="Pfam" id="PF01515">
    <property type="entry name" value="PTA_PTB"/>
    <property type="match status" value="1"/>
</dbReference>
<dbReference type="NCBIfam" id="NF006045">
    <property type="entry name" value="PRK08190.1"/>
    <property type="match status" value="1"/>
</dbReference>
<dbReference type="NCBIfam" id="NF008852">
    <property type="entry name" value="PRK11890.1"/>
    <property type="match status" value="1"/>
</dbReference>
<dbReference type="Gene3D" id="3.40.718.10">
    <property type="entry name" value="Isopropylmalate Dehydrogenase"/>
    <property type="match status" value="1"/>
</dbReference>
<dbReference type="Proteomes" id="UP000245765">
    <property type="component" value="Unassembled WGS sequence"/>
</dbReference>
<reference evidence="5" key="1">
    <citation type="submission" date="2018-05" db="EMBL/GenBank/DDBJ databases">
        <authorList>
            <person name="Du Z."/>
            <person name="Wang X."/>
        </authorList>
    </citation>
    <scope>NUCLEOTIDE SEQUENCE [LARGE SCALE GENOMIC DNA]</scope>
    <source>
        <strain evidence="5">CQN31</strain>
    </source>
</reference>